<accession>A0A7G5IJP7</accession>
<dbReference type="EMBL" id="CP059851">
    <property type="protein sequence ID" value="QMW23589.1"/>
    <property type="molecule type" value="Genomic_DNA"/>
</dbReference>
<evidence type="ECO:0000313" key="2">
    <source>
        <dbReference type="EMBL" id="QMW23589.1"/>
    </source>
</evidence>
<proteinExistence type="predicted"/>
<feature type="region of interest" description="Disordered" evidence="1">
    <location>
        <begin position="250"/>
        <end position="295"/>
    </location>
</feature>
<evidence type="ECO:0000256" key="1">
    <source>
        <dbReference type="SAM" id="MobiDB-lite"/>
    </source>
</evidence>
<evidence type="ECO:0000313" key="3">
    <source>
        <dbReference type="Proteomes" id="UP000515292"/>
    </source>
</evidence>
<reference evidence="2 3" key="1">
    <citation type="submission" date="2020-07" db="EMBL/GenBank/DDBJ databases">
        <title>Complete genome sequence for Sandaracinobacter sp. M6.</title>
        <authorList>
            <person name="Tang Y."/>
            <person name="Liu Q."/>
            <person name="Guo Z."/>
            <person name="Lei P."/>
            <person name="Huang B."/>
        </authorList>
    </citation>
    <scope>NUCLEOTIDE SEQUENCE [LARGE SCALE GENOMIC DNA]</scope>
    <source>
        <strain evidence="2 3">M6</strain>
    </source>
</reference>
<evidence type="ECO:0008006" key="4">
    <source>
        <dbReference type="Google" id="ProtNLM"/>
    </source>
</evidence>
<dbReference type="RefSeq" id="WP_182297412.1">
    <property type="nucleotide sequence ID" value="NZ_CP059851.1"/>
</dbReference>
<dbReference type="Proteomes" id="UP000515292">
    <property type="component" value="Chromosome"/>
</dbReference>
<sequence length="369" mass="38464">MRRIPLWVTLIPLAAGIAGWYHVWSGYADTLAADVARLQPGAAVGIAGFPYRLEATVERPRIGFDGPGLAAGAEAEKAVINRQPWRPEHSVFNLTAPLARVAIPALPLVQASIRAPAAQASLHLVPGTARPIIARLSIVWSDAQLTTTLLPVPVRAAAFEAHLRETPTTTPTNRGPTPPRQAQLVLSGTAVRLGEGAPLTLAANLDLTANQPITSFTAWRALGTAELTSLTLADKSGEILSLTATAIPTQLPSRSREGRLGDSRAGVGASAASDTVSASPSPARGGGVSPSETEGVTTLRLAGTVTTVCPLSLRAAFAGLPAPSENRTRKPVTIALQSLLGEPPTLSPPPESETKAPRRNQLPPCPRLR</sequence>
<dbReference type="AlphaFoldDB" id="A0A7G5IJP7"/>
<feature type="region of interest" description="Disordered" evidence="1">
    <location>
        <begin position="337"/>
        <end position="369"/>
    </location>
</feature>
<keyword evidence="3" id="KW-1185">Reference proteome</keyword>
<gene>
    <name evidence="2" type="ORF">H3309_03585</name>
</gene>
<organism evidence="2 3">
    <name type="scientific">Sandaracinobacteroides saxicola</name>
    <dbReference type="NCBI Taxonomy" id="2759707"/>
    <lineage>
        <taxon>Bacteria</taxon>
        <taxon>Pseudomonadati</taxon>
        <taxon>Pseudomonadota</taxon>
        <taxon>Alphaproteobacteria</taxon>
        <taxon>Sphingomonadales</taxon>
        <taxon>Sphingosinicellaceae</taxon>
        <taxon>Sandaracinobacteroides</taxon>
    </lineage>
</organism>
<dbReference type="KEGG" id="sand:H3309_03585"/>
<protein>
    <recommendedName>
        <fullName evidence="4">DUF2125 domain-containing protein</fullName>
    </recommendedName>
</protein>
<name>A0A7G5IJP7_9SPHN</name>